<evidence type="ECO:0000313" key="3">
    <source>
        <dbReference type="Proteomes" id="UP000002668"/>
    </source>
</evidence>
<feature type="chain" id="PRO_5003193040" evidence="1">
    <location>
        <begin position="31"/>
        <end position="66"/>
    </location>
</feature>
<name>E4ZMI1_LEPMJ</name>
<dbReference type="AlphaFoldDB" id="E4ZMI1"/>
<protein>
    <submittedName>
        <fullName evidence="2">Predicted protein</fullName>
    </submittedName>
</protein>
<dbReference type="HOGENOM" id="CLU_2831632_0_0_1"/>
<proteinExistence type="predicted"/>
<feature type="signal peptide" evidence="1">
    <location>
        <begin position="1"/>
        <end position="30"/>
    </location>
</feature>
<dbReference type="Proteomes" id="UP000002668">
    <property type="component" value="Genome"/>
</dbReference>
<keyword evidence="3" id="KW-1185">Reference proteome</keyword>
<evidence type="ECO:0000313" key="2">
    <source>
        <dbReference type="EMBL" id="CBX92850.1"/>
    </source>
</evidence>
<organism evidence="3">
    <name type="scientific">Leptosphaeria maculans (strain JN3 / isolate v23.1.3 / race Av1-4-5-6-7-8)</name>
    <name type="common">Blackleg fungus</name>
    <name type="synonym">Phoma lingam</name>
    <dbReference type="NCBI Taxonomy" id="985895"/>
    <lineage>
        <taxon>Eukaryota</taxon>
        <taxon>Fungi</taxon>
        <taxon>Dikarya</taxon>
        <taxon>Ascomycota</taxon>
        <taxon>Pezizomycotina</taxon>
        <taxon>Dothideomycetes</taxon>
        <taxon>Pleosporomycetidae</taxon>
        <taxon>Pleosporales</taxon>
        <taxon>Pleosporineae</taxon>
        <taxon>Leptosphaeriaceae</taxon>
        <taxon>Plenodomus</taxon>
        <taxon>Plenodomus lingam/Leptosphaeria maculans species complex</taxon>
    </lineage>
</organism>
<accession>E4ZMI1</accession>
<evidence type="ECO:0000256" key="1">
    <source>
        <dbReference type="SAM" id="SignalP"/>
    </source>
</evidence>
<dbReference type="VEuPathDB" id="FungiDB:LEMA_P055560.1"/>
<keyword evidence="1" id="KW-0732">Signal</keyword>
<dbReference type="EMBL" id="FP929094">
    <property type="protein sequence ID" value="CBX92850.1"/>
    <property type="molecule type" value="Genomic_DNA"/>
</dbReference>
<sequence>MTIMTATPCLLTSLLPFFSPLLSPYHPVLTRPSALTPPTRLFFSLCRDSGCSGNWESLCVFMFLRV</sequence>
<gene>
    <name evidence="2" type="ORF">LEMA_P055560.1</name>
</gene>
<reference evidence="3" key="1">
    <citation type="journal article" date="2011" name="Nat. Commun.">
        <title>Effector diversification within compartments of the Leptosphaeria maculans genome affected by Repeat-Induced Point mutations.</title>
        <authorList>
            <person name="Rouxel T."/>
            <person name="Grandaubert J."/>
            <person name="Hane J.K."/>
            <person name="Hoede C."/>
            <person name="van de Wouw A.P."/>
            <person name="Couloux A."/>
            <person name="Dominguez V."/>
            <person name="Anthouard V."/>
            <person name="Bally P."/>
            <person name="Bourras S."/>
            <person name="Cozijnsen A.J."/>
            <person name="Ciuffetti L.M."/>
            <person name="Degrave A."/>
            <person name="Dilmaghani A."/>
            <person name="Duret L."/>
            <person name="Fudal I."/>
            <person name="Goodwin S.B."/>
            <person name="Gout L."/>
            <person name="Glaser N."/>
            <person name="Linglin J."/>
            <person name="Kema G.H.J."/>
            <person name="Lapalu N."/>
            <person name="Lawrence C.B."/>
            <person name="May K."/>
            <person name="Meyer M."/>
            <person name="Ollivier B."/>
            <person name="Poulain J."/>
            <person name="Schoch C.L."/>
            <person name="Simon A."/>
            <person name="Spatafora J.W."/>
            <person name="Stachowiak A."/>
            <person name="Turgeon B.G."/>
            <person name="Tyler B.M."/>
            <person name="Vincent D."/>
            <person name="Weissenbach J."/>
            <person name="Amselem J."/>
            <person name="Quesneville H."/>
            <person name="Oliver R.P."/>
            <person name="Wincker P."/>
            <person name="Balesdent M.-H."/>
            <person name="Howlett B.J."/>
        </authorList>
    </citation>
    <scope>NUCLEOTIDE SEQUENCE [LARGE SCALE GENOMIC DNA]</scope>
    <source>
        <strain evidence="3">JN3 / isolate v23.1.3 / race Av1-4-5-6-7-8</strain>
    </source>
</reference>
<dbReference type="InParanoid" id="E4ZMI1"/>